<comment type="caution">
    <text evidence="5">The sequence shown here is derived from an EMBL/GenBank/DDBJ whole genome shotgun (WGS) entry which is preliminary data.</text>
</comment>
<evidence type="ECO:0000256" key="2">
    <source>
        <dbReference type="ARBA" id="ARBA00023004"/>
    </source>
</evidence>
<dbReference type="OrthoDB" id="9795302at2"/>
<name>A0A419T693_9FIRM</name>
<dbReference type="PANTHER" id="PTHR40447:SF1">
    <property type="entry name" value="ANAEROBIC SULFITE REDUCTASE SUBUNIT A"/>
    <property type="match status" value="1"/>
</dbReference>
<keyword evidence="1" id="KW-0479">Metal-binding</keyword>
<dbReference type="Pfam" id="PF17179">
    <property type="entry name" value="Fer4_22"/>
    <property type="match status" value="1"/>
</dbReference>
<evidence type="ECO:0000313" key="5">
    <source>
        <dbReference type="EMBL" id="RKD32952.1"/>
    </source>
</evidence>
<keyword evidence="6" id="KW-1185">Reference proteome</keyword>
<dbReference type="InterPro" id="IPR014259">
    <property type="entry name" value="Sulphite_reductase_A"/>
</dbReference>
<dbReference type="GO" id="GO:0046872">
    <property type="term" value="F:metal ion binding"/>
    <property type="evidence" value="ECO:0007669"/>
    <property type="project" value="UniProtKB-KW"/>
</dbReference>
<reference evidence="5 6" key="1">
    <citation type="submission" date="2016-08" db="EMBL/GenBank/DDBJ databases">
        <title>Novel Firmicutes and Novel Genomes.</title>
        <authorList>
            <person name="Poppleton D.I."/>
            <person name="Gribaldo S."/>
        </authorList>
    </citation>
    <scope>NUCLEOTIDE SEQUENCE [LARGE SCALE GENOMIC DNA]</scope>
    <source>
        <strain evidence="5 6">CTT3</strain>
    </source>
</reference>
<dbReference type="InterPro" id="IPR017900">
    <property type="entry name" value="4Fe4S_Fe_S_CS"/>
</dbReference>
<gene>
    <name evidence="5" type="ORF">BET03_10070</name>
</gene>
<dbReference type="InterPro" id="IPR017896">
    <property type="entry name" value="4Fe4S_Fe-S-bd"/>
</dbReference>
<feature type="domain" description="4Fe-4S ferredoxin-type" evidence="4">
    <location>
        <begin position="215"/>
        <end position="246"/>
    </location>
</feature>
<dbReference type="PANTHER" id="PTHR40447">
    <property type="entry name" value="ANAEROBIC SULFITE REDUCTASE SUBUNIT A"/>
    <property type="match status" value="1"/>
</dbReference>
<dbReference type="Proteomes" id="UP000284177">
    <property type="component" value="Unassembled WGS sequence"/>
</dbReference>
<feature type="domain" description="4Fe-4S ferredoxin-type" evidence="4">
    <location>
        <begin position="297"/>
        <end position="325"/>
    </location>
</feature>
<dbReference type="PROSITE" id="PS00198">
    <property type="entry name" value="4FE4S_FER_1"/>
    <property type="match status" value="1"/>
</dbReference>
<evidence type="ECO:0000313" key="6">
    <source>
        <dbReference type="Proteomes" id="UP000284177"/>
    </source>
</evidence>
<keyword evidence="3" id="KW-0411">Iron-sulfur</keyword>
<keyword evidence="2" id="KW-0408">Iron</keyword>
<dbReference type="GO" id="GO:0051536">
    <property type="term" value="F:iron-sulfur cluster binding"/>
    <property type="evidence" value="ECO:0007669"/>
    <property type="project" value="UniProtKB-KW"/>
</dbReference>
<organism evidence="5 6">
    <name type="scientific">Thermohalobacter berrensis</name>
    <dbReference type="NCBI Taxonomy" id="99594"/>
    <lineage>
        <taxon>Bacteria</taxon>
        <taxon>Bacillati</taxon>
        <taxon>Bacillota</taxon>
        <taxon>Tissierellia</taxon>
        <taxon>Tissierellales</taxon>
        <taxon>Thermohalobacteraceae</taxon>
        <taxon>Thermohalobacter</taxon>
    </lineage>
</organism>
<sequence length="341" mass="40480">MGFQLQNSDFNKILNELKKEYKIYAPKRFEKRGTFSDTDMIRYGEIDSVEEIVWKEKSEYSPKEIIFPITQTLFYFTEEEYKVPKVDDKKIIVFLRPCDINGVRRLDTIFLKNGEHEDFYYKRLREKVKFVMIECKESFENCFCVSMNGNYTDNYSIAVRFEDGQVTLDVKDEDFKGLFNKVGKEVDFTPEYVKENHVKVEVPEVDKMPLEIFNHEMWKEYSERCIACGRCNVSCITCSCFTTQDIPYEDNPKAGERRRVWAGCHIDGFTDMAGGHSFRKEYGSRMRFKTLHKIYDYKKRFEENMCVGCGRCDDRCPEYISFSTCINKLNKVLKEEEKDEE</sequence>
<evidence type="ECO:0000256" key="3">
    <source>
        <dbReference type="ARBA" id="ARBA00023014"/>
    </source>
</evidence>
<accession>A0A419T693</accession>
<protein>
    <submittedName>
        <fullName evidence="5">Anaerobic sulfite reductase subunit A</fullName>
    </submittedName>
</protein>
<dbReference type="EMBL" id="MCIB01000008">
    <property type="protein sequence ID" value="RKD32952.1"/>
    <property type="molecule type" value="Genomic_DNA"/>
</dbReference>
<dbReference type="SUPFAM" id="SSF46548">
    <property type="entry name" value="alpha-helical ferredoxin"/>
    <property type="match status" value="1"/>
</dbReference>
<dbReference type="AlphaFoldDB" id="A0A419T693"/>
<proteinExistence type="predicted"/>
<dbReference type="PROSITE" id="PS51379">
    <property type="entry name" value="4FE4S_FER_2"/>
    <property type="match status" value="2"/>
</dbReference>
<evidence type="ECO:0000259" key="4">
    <source>
        <dbReference type="PROSITE" id="PS51379"/>
    </source>
</evidence>
<evidence type="ECO:0000256" key="1">
    <source>
        <dbReference type="ARBA" id="ARBA00022723"/>
    </source>
</evidence>
<dbReference type="NCBIfam" id="TIGR02910">
    <property type="entry name" value="sulfite_red_A"/>
    <property type="match status" value="1"/>
</dbReference>